<dbReference type="Pfam" id="PF01136">
    <property type="entry name" value="Peptidase_U32"/>
    <property type="match status" value="1"/>
</dbReference>
<dbReference type="InterPro" id="IPR001539">
    <property type="entry name" value="Peptidase_U32"/>
</dbReference>
<sequence length="306" mass="34972">MIEISTTVDSLEQARQLVELDIDVICFGEEEFGLRLPHYFAREEMTELVQLAHSKGKKARVAVSAIMHPDKMELIPEYLGFLESIGVDDIIVGDPGVIYVLQRDGYKLPYVYNAETMVTSSRQVNFWAKRGATGAILAREIPFEELQQIAKDTQVFTEVLVYGATCIHHSKRPLITNYFNFTKQQDNVSKEDGLFISEPKDEETHYSIFEDKHGTHIYATNDVDLMFELKELYDAGLRHWKLDGMYTPGEDFVSIVSSFITAKKALIGDTWTQDLAKSLQKTIMEHHPKGRSLDTGFYYLDPEEIK</sequence>
<dbReference type="PANTHER" id="PTHR30217:SF12">
    <property type="entry name" value="U32 FAMILY PEPTIDASE"/>
    <property type="match status" value="1"/>
</dbReference>
<dbReference type="AlphaFoldDB" id="A0A1J0A3F7"/>
<proteinExistence type="predicted"/>
<name>A0A1J0A3F7_9ENTE</name>
<accession>A0A1J0A3F7</accession>
<dbReference type="EMBL" id="CP017267">
    <property type="protein sequence ID" value="APB30450.1"/>
    <property type="molecule type" value="Genomic_DNA"/>
</dbReference>
<dbReference type="OrthoDB" id="9807498at2"/>
<dbReference type="STRING" id="519472.BHY08_00585"/>
<gene>
    <name evidence="1" type="ORF">BHY08_00585</name>
</gene>
<dbReference type="Proteomes" id="UP000191200">
    <property type="component" value="Chromosome"/>
</dbReference>
<dbReference type="PANTHER" id="PTHR30217">
    <property type="entry name" value="PEPTIDASE U32 FAMILY"/>
    <property type="match status" value="1"/>
</dbReference>
<evidence type="ECO:0000313" key="1">
    <source>
        <dbReference type="EMBL" id="APB30450.1"/>
    </source>
</evidence>
<evidence type="ECO:0000313" key="2">
    <source>
        <dbReference type="Proteomes" id="UP000191200"/>
    </source>
</evidence>
<keyword evidence="2" id="KW-1185">Reference proteome</keyword>
<protein>
    <submittedName>
        <fullName evidence="1">Peptidase U32</fullName>
    </submittedName>
</protein>
<dbReference type="KEGG" id="vte:BHY08_00585"/>
<organism evidence="1 2">
    <name type="scientific">Vagococcus teuberi</name>
    <dbReference type="NCBI Taxonomy" id="519472"/>
    <lineage>
        <taxon>Bacteria</taxon>
        <taxon>Bacillati</taxon>
        <taxon>Bacillota</taxon>
        <taxon>Bacilli</taxon>
        <taxon>Lactobacillales</taxon>
        <taxon>Enterococcaceae</taxon>
        <taxon>Vagococcus</taxon>
    </lineage>
</organism>
<dbReference type="RefSeq" id="WP_071456015.1">
    <property type="nucleotide sequence ID" value="NZ_CP017267.1"/>
</dbReference>
<dbReference type="InterPro" id="IPR051454">
    <property type="entry name" value="RNA/ubiquinone_mod_enzymes"/>
</dbReference>
<reference evidence="1 2" key="1">
    <citation type="submission" date="2016-09" db="EMBL/GenBank/DDBJ databases">
        <title>Vagococcus teuberi sp. nov., isolated from the Malian artisanal sour milk fene.</title>
        <authorList>
            <person name="Wullschleger S."/>
            <person name="Seifert C."/>
            <person name="Baumgartner S."/>
            <person name="Lacroix C."/>
            <person name="Bonfoh B."/>
            <person name="Stevens M.J."/>
            <person name="Meile L."/>
        </authorList>
    </citation>
    <scope>NUCLEOTIDE SEQUENCE [LARGE SCALE GENOMIC DNA]</scope>
    <source>
        <strain evidence="1 2">DSM 21459</strain>
    </source>
</reference>